<evidence type="ECO:0000313" key="1">
    <source>
        <dbReference type="EMBL" id="MBE9375588.1"/>
    </source>
</evidence>
<organism evidence="1 2">
    <name type="scientific">Saccharopolyspora montiporae</name>
    <dbReference type="NCBI Taxonomy" id="2781240"/>
    <lineage>
        <taxon>Bacteria</taxon>
        <taxon>Bacillati</taxon>
        <taxon>Actinomycetota</taxon>
        <taxon>Actinomycetes</taxon>
        <taxon>Pseudonocardiales</taxon>
        <taxon>Pseudonocardiaceae</taxon>
        <taxon>Saccharopolyspora</taxon>
    </lineage>
</organism>
<protein>
    <submittedName>
        <fullName evidence="1">Uncharacterized protein</fullName>
    </submittedName>
</protein>
<comment type="caution">
    <text evidence="1">The sequence shown here is derived from an EMBL/GenBank/DDBJ whole genome shotgun (WGS) entry which is preliminary data.</text>
</comment>
<proteinExistence type="predicted"/>
<dbReference type="AlphaFoldDB" id="A0A929BDG2"/>
<dbReference type="EMBL" id="JADEYC010000022">
    <property type="protein sequence ID" value="MBE9375588.1"/>
    <property type="molecule type" value="Genomic_DNA"/>
</dbReference>
<gene>
    <name evidence="1" type="ORF">IQ251_14135</name>
</gene>
<keyword evidence="2" id="KW-1185">Reference proteome</keyword>
<accession>A0A929BDG2</accession>
<evidence type="ECO:0000313" key="2">
    <source>
        <dbReference type="Proteomes" id="UP000598360"/>
    </source>
</evidence>
<dbReference type="RefSeq" id="WP_193929040.1">
    <property type="nucleotide sequence ID" value="NZ_JADEYC010000022.1"/>
</dbReference>
<sequence length="145" mass="15626">MIDTGLTWAEQPEPARFLHTIDPEYFALRIRQAVRDYDPTGPGEDPADSLVLEDVAVEDLFSHPAAIEAAEAVLAAETAVLEAEDAGVTDELAMQRLDKARAAERDVLVRLQKARTAAHTARAGSRAAQVLPLRPFRVIEGGAAA</sequence>
<dbReference type="Proteomes" id="UP000598360">
    <property type="component" value="Unassembled WGS sequence"/>
</dbReference>
<name>A0A929BDG2_9PSEU</name>
<reference evidence="1" key="1">
    <citation type="submission" date="2020-10" db="EMBL/GenBank/DDBJ databases">
        <title>Diversity and distribution of actinomycetes associated with coral in the coast of Hainan.</title>
        <authorList>
            <person name="Li F."/>
        </authorList>
    </citation>
    <scope>NUCLEOTIDE SEQUENCE</scope>
    <source>
        <strain evidence="1">HNM0983</strain>
    </source>
</reference>